<dbReference type="Pfam" id="PF07732">
    <property type="entry name" value="Cu-oxidase_3"/>
    <property type="match status" value="1"/>
</dbReference>
<keyword evidence="9" id="KW-0812">Transmembrane</keyword>
<feature type="region of interest" description="Disordered" evidence="8">
    <location>
        <begin position="608"/>
        <end position="629"/>
    </location>
</feature>
<keyword evidence="9" id="KW-0472">Membrane</keyword>
<dbReference type="CDD" id="cd13851">
    <property type="entry name" value="CuRO_1_Fet3p"/>
    <property type="match status" value="1"/>
</dbReference>
<dbReference type="InterPro" id="IPR011707">
    <property type="entry name" value="Cu-oxidase-like_N"/>
</dbReference>
<keyword evidence="9" id="KW-1133">Transmembrane helix</keyword>
<dbReference type="Pfam" id="PF00394">
    <property type="entry name" value="Cu-oxidase"/>
    <property type="match status" value="1"/>
</dbReference>
<dbReference type="PANTHER" id="PTHR11709:SF361">
    <property type="entry name" value="IRON TRANSPORT MULTICOPPER OXIDASE FET3"/>
    <property type="match status" value="1"/>
</dbReference>
<comment type="caution">
    <text evidence="14">The sequence shown here is derived from an EMBL/GenBank/DDBJ whole genome shotgun (WGS) entry which is preliminary data.</text>
</comment>
<evidence type="ECO:0000256" key="6">
    <source>
        <dbReference type="ARBA" id="ARBA00023002"/>
    </source>
</evidence>
<comment type="similarity">
    <text evidence="2">Belongs to the multicopper oxidase family.</text>
</comment>
<dbReference type="PANTHER" id="PTHR11709">
    <property type="entry name" value="MULTI-COPPER OXIDASE"/>
    <property type="match status" value="1"/>
</dbReference>
<dbReference type="Pfam" id="PF07731">
    <property type="entry name" value="Cu-oxidase_2"/>
    <property type="match status" value="1"/>
</dbReference>
<evidence type="ECO:0000259" key="13">
    <source>
        <dbReference type="Pfam" id="PF07732"/>
    </source>
</evidence>
<dbReference type="Proteomes" id="UP000790833">
    <property type="component" value="Unassembled WGS sequence"/>
</dbReference>
<feature type="signal peptide" evidence="10">
    <location>
        <begin position="1"/>
        <end position="22"/>
    </location>
</feature>
<dbReference type="GO" id="GO:0005507">
    <property type="term" value="F:copper ion binding"/>
    <property type="evidence" value="ECO:0007669"/>
    <property type="project" value="InterPro"/>
</dbReference>
<dbReference type="GO" id="GO:0033215">
    <property type="term" value="P:reductive iron assimilation"/>
    <property type="evidence" value="ECO:0007669"/>
    <property type="project" value="TreeGrafter"/>
</dbReference>
<evidence type="ECO:0000259" key="11">
    <source>
        <dbReference type="Pfam" id="PF00394"/>
    </source>
</evidence>
<evidence type="ECO:0000256" key="5">
    <source>
        <dbReference type="ARBA" id="ARBA00022729"/>
    </source>
</evidence>
<dbReference type="InterPro" id="IPR044130">
    <property type="entry name" value="CuRO_2_Fet3-like"/>
</dbReference>
<keyword evidence="4" id="KW-0479">Metal-binding</keyword>
<dbReference type="InterPro" id="IPR002355">
    <property type="entry name" value="Cu_oxidase_Cu_BS"/>
</dbReference>
<dbReference type="EMBL" id="JAHMUF010000002">
    <property type="protein sequence ID" value="KAG7195860.1"/>
    <property type="molecule type" value="Genomic_DNA"/>
</dbReference>
<evidence type="ECO:0000256" key="8">
    <source>
        <dbReference type="SAM" id="MobiDB-lite"/>
    </source>
</evidence>
<evidence type="ECO:0000259" key="12">
    <source>
        <dbReference type="Pfam" id="PF07731"/>
    </source>
</evidence>
<keyword evidence="3" id="KW-0406">Ion transport</keyword>
<proteinExistence type="inferred from homology"/>
<keyword evidence="15" id="KW-1185">Reference proteome</keyword>
<evidence type="ECO:0000313" key="14">
    <source>
        <dbReference type="EMBL" id="KAG7195860.1"/>
    </source>
</evidence>
<evidence type="ECO:0000256" key="9">
    <source>
        <dbReference type="SAM" id="Phobius"/>
    </source>
</evidence>
<keyword evidence="7" id="KW-0186">Copper</keyword>
<feature type="domain" description="Plastocyanin-like" evidence="13">
    <location>
        <begin position="28"/>
        <end position="144"/>
    </location>
</feature>
<keyword evidence="3" id="KW-0410">Iron transport</keyword>
<dbReference type="InterPro" id="IPR011706">
    <property type="entry name" value="Cu-oxidase_C"/>
</dbReference>
<evidence type="ECO:0000256" key="1">
    <source>
        <dbReference type="ARBA" id="ARBA00001935"/>
    </source>
</evidence>
<dbReference type="CDD" id="cd13877">
    <property type="entry name" value="CuRO_2_Fet3p_like"/>
    <property type="match status" value="1"/>
</dbReference>
<dbReference type="PROSITE" id="PS00079">
    <property type="entry name" value="MULTICOPPER_OXIDASE1"/>
    <property type="match status" value="2"/>
</dbReference>
<evidence type="ECO:0000256" key="7">
    <source>
        <dbReference type="ARBA" id="ARBA00023008"/>
    </source>
</evidence>
<feature type="domain" description="Plastocyanin-like" evidence="11">
    <location>
        <begin position="155"/>
        <end position="298"/>
    </location>
</feature>
<dbReference type="CDD" id="cd13899">
    <property type="entry name" value="CuRO_3_Fet3p"/>
    <property type="match status" value="1"/>
</dbReference>
<dbReference type="Gene3D" id="2.60.40.420">
    <property type="entry name" value="Cupredoxins - blue copper proteins"/>
    <property type="match status" value="3"/>
</dbReference>
<evidence type="ECO:0000256" key="4">
    <source>
        <dbReference type="ARBA" id="ARBA00022723"/>
    </source>
</evidence>
<evidence type="ECO:0000256" key="3">
    <source>
        <dbReference type="ARBA" id="ARBA00022496"/>
    </source>
</evidence>
<dbReference type="GO" id="GO:0004322">
    <property type="term" value="F:ferroxidase activity"/>
    <property type="evidence" value="ECO:0007669"/>
    <property type="project" value="TreeGrafter"/>
</dbReference>
<dbReference type="AlphaFoldDB" id="A0A9P7VDL0"/>
<dbReference type="InterPro" id="IPR033138">
    <property type="entry name" value="Cu_oxidase_CS"/>
</dbReference>
<feature type="chain" id="PRO_5040499967" evidence="10">
    <location>
        <begin position="23"/>
        <end position="629"/>
    </location>
</feature>
<comment type="cofactor">
    <cofactor evidence="1">
        <name>Cu cation</name>
        <dbReference type="ChEBI" id="CHEBI:23378"/>
    </cofactor>
</comment>
<dbReference type="FunFam" id="2.60.40.420:FF:000024">
    <property type="entry name" value="FET5p Multicopper oxidase"/>
    <property type="match status" value="1"/>
</dbReference>
<dbReference type="InterPro" id="IPR008972">
    <property type="entry name" value="Cupredoxin"/>
</dbReference>
<protein>
    <submittedName>
        <fullName evidence="14">Ferroxidase fet3</fullName>
    </submittedName>
</protein>
<keyword evidence="3" id="KW-0408">Iron</keyword>
<dbReference type="OrthoDB" id="2121828at2759"/>
<dbReference type="GeneID" id="66115619"/>
<sequence>MHSTLICLIWLFCTMCTAKVHTFHWEIAWKLDNPDGMKERQVIAINNKTPLPTIRVKTNDRVIIHATNKLGNQNTSIHFHGLFQNGSNSMDGPEFVTQCPIAPGSTYIYDFKVPNQEGTYWYHSHSGPQYGDGLRGMFIIEPENVDAYPFKFDDKITLSLTDWYHKEAKEIKKTFMSRFNPTGAEPIPQNALFNYTRNATWHVAPNTKYFIQIANMGMFVSQYLFIENHNFTIVEVDGVYVKPQMTDSIYIAVGQRYGVLIETGDFHENFRFLNVIDKPMLDTKPAELQYISTNWIVYDDKKPLPPALENNEGSFDSFLQNIDPFDDFNLKPLTKSPLMEAADYTINLDFKMENLGDGVTYALFNNFSYVAPKVPTLMTLLSSGKLASNDKIYGTNTNTFVLQHNEVIDIILNNMDPGKHPFHLHGHTFQVIERSPPSSDDNPITYDPNNHAEFPLNPVIRDTVMVNANGYVVLRFCANNPGVWFFHCHVDWHLEQGLAIVLVEAPFEVQKSQSLSSAQLHVCKQSRVPTSGNAAGRYGKSEKDWLNLEGENIQPQPLPPGFTLKGYIAFFLCAAFACWGLLSIYKYGIEDVAADDGEEMIMKLESLLEENGGLGPEDTRPLTGEDSNA</sequence>
<feature type="domain" description="Plastocyanin-like" evidence="12">
    <location>
        <begin position="369"/>
        <end position="506"/>
    </location>
</feature>
<keyword evidence="5 10" id="KW-0732">Signal</keyword>
<dbReference type="InterPro" id="IPR045087">
    <property type="entry name" value="Cu-oxidase_fam"/>
</dbReference>
<evidence type="ECO:0000313" key="15">
    <source>
        <dbReference type="Proteomes" id="UP000790833"/>
    </source>
</evidence>
<accession>A0A9P7VDL0</accession>
<reference evidence="14" key="1">
    <citation type="submission" date="2021-03" db="EMBL/GenBank/DDBJ databases">
        <authorList>
            <person name="Palmer J.M."/>
        </authorList>
    </citation>
    <scope>NUCLEOTIDE SEQUENCE</scope>
    <source>
        <strain evidence="14">ARV_011</strain>
    </source>
</reference>
<evidence type="ECO:0000256" key="2">
    <source>
        <dbReference type="ARBA" id="ARBA00010609"/>
    </source>
</evidence>
<dbReference type="RefSeq" id="XP_043051405.1">
    <property type="nucleotide sequence ID" value="XM_043193017.1"/>
</dbReference>
<feature type="transmembrane region" description="Helical" evidence="9">
    <location>
        <begin position="566"/>
        <end position="585"/>
    </location>
</feature>
<evidence type="ECO:0000256" key="10">
    <source>
        <dbReference type="SAM" id="SignalP"/>
    </source>
</evidence>
<name>A0A9P7VDL0_9ASCO</name>
<dbReference type="InterPro" id="IPR001117">
    <property type="entry name" value="Cu-oxidase_2nd"/>
</dbReference>
<dbReference type="GO" id="GO:0010106">
    <property type="term" value="P:cellular response to iron ion starvation"/>
    <property type="evidence" value="ECO:0007669"/>
    <property type="project" value="TreeGrafter"/>
</dbReference>
<dbReference type="PROSITE" id="PS00080">
    <property type="entry name" value="MULTICOPPER_OXIDASE2"/>
    <property type="match status" value="1"/>
</dbReference>
<organism evidence="14 15">
    <name type="scientific">Scheffersomyces spartinae</name>
    <dbReference type="NCBI Taxonomy" id="45513"/>
    <lineage>
        <taxon>Eukaryota</taxon>
        <taxon>Fungi</taxon>
        <taxon>Dikarya</taxon>
        <taxon>Ascomycota</taxon>
        <taxon>Saccharomycotina</taxon>
        <taxon>Pichiomycetes</taxon>
        <taxon>Debaryomycetaceae</taxon>
        <taxon>Scheffersomyces</taxon>
    </lineage>
</organism>
<dbReference type="SUPFAM" id="SSF49503">
    <property type="entry name" value="Cupredoxins"/>
    <property type="match status" value="3"/>
</dbReference>
<keyword evidence="6" id="KW-0560">Oxidoreductase</keyword>
<gene>
    <name evidence="14" type="primary">FET3_1</name>
    <name evidence="14" type="ORF">KQ657_002245</name>
</gene>
<keyword evidence="3" id="KW-0813">Transport</keyword>